<dbReference type="PANTHER" id="PTHR46676:SF1">
    <property type="entry name" value="PROTEIN AMBP"/>
    <property type="match status" value="1"/>
</dbReference>
<protein>
    <recommendedName>
        <fullName evidence="6">BPTI/Kunitz inhibitor domain-containing protein</fullName>
    </recommendedName>
</protein>
<evidence type="ECO:0000256" key="3">
    <source>
        <dbReference type="ARBA" id="ARBA00022900"/>
    </source>
</evidence>
<dbReference type="SMART" id="SM00131">
    <property type="entry name" value="KU"/>
    <property type="match status" value="1"/>
</dbReference>
<keyword evidence="1" id="KW-0646">Protease inhibitor</keyword>
<reference evidence="7" key="1">
    <citation type="submission" date="2025-08" db="UniProtKB">
        <authorList>
            <consortium name="Ensembl"/>
        </authorList>
    </citation>
    <scope>IDENTIFICATION</scope>
</reference>
<dbReference type="Pfam" id="PF00014">
    <property type="entry name" value="Kunitz_BPTI"/>
    <property type="match status" value="1"/>
</dbReference>
<name>A0A8C5NT34_JUNHY</name>
<reference evidence="7" key="2">
    <citation type="submission" date="2025-09" db="UniProtKB">
        <authorList>
            <consortium name="Ensembl"/>
        </authorList>
    </citation>
    <scope>IDENTIFICATION</scope>
</reference>
<keyword evidence="3" id="KW-0722">Serine protease inhibitor</keyword>
<evidence type="ECO:0000256" key="4">
    <source>
        <dbReference type="ARBA" id="ARBA00023157"/>
    </source>
</evidence>
<evidence type="ECO:0000256" key="1">
    <source>
        <dbReference type="ARBA" id="ARBA00022690"/>
    </source>
</evidence>
<dbReference type="GO" id="GO:0004867">
    <property type="term" value="F:serine-type endopeptidase inhibitor activity"/>
    <property type="evidence" value="ECO:0007669"/>
    <property type="project" value="UniProtKB-KW"/>
</dbReference>
<dbReference type="InterPro" id="IPR029856">
    <property type="entry name" value="AMBP"/>
</dbReference>
<keyword evidence="2" id="KW-0677">Repeat</keyword>
<keyword evidence="5" id="KW-0325">Glycoprotein</keyword>
<evidence type="ECO:0000313" key="8">
    <source>
        <dbReference type="Proteomes" id="UP000694408"/>
    </source>
</evidence>
<dbReference type="PROSITE" id="PS50279">
    <property type="entry name" value="BPTI_KUNITZ_2"/>
    <property type="match status" value="1"/>
</dbReference>
<evidence type="ECO:0000259" key="6">
    <source>
        <dbReference type="PROSITE" id="PS50279"/>
    </source>
</evidence>
<evidence type="ECO:0000313" key="7">
    <source>
        <dbReference type="Ensembl" id="ENSJHYP00000022078.1"/>
    </source>
</evidence>
<dbReference type="InterPro" id="IPR036880">
    <property type="entry name" value="Kunitz_BPTI_sf"/>
</dbReference>
<dbReference type="InterPro" id="IPR002223">
    <property type="entry name" value="Kunitz_BPTI"/>
</dbReference>
<sequence>MGHLCLVPRLGAASTWEAPCSVWGSEGASMMEDSCRLSRDPGPCSGMLSRFFYNSSSMACETFHYGGCLGNGNNFYSEKECLQYCGAPQLWLYDKSLLKSSALSGFSKRWTVNTSVCPWDVISS</sequence>
<dbReference type="FunFam" id="4.10.410.10:FF:000005">
    <property type="entry name" value="Pancreatic trypsin inhibitor"/>
    <property type="match status" value="1"/>
</dbReference>
<dbReference type="InterPro" id="IPR020901">
    <property type="entry name" value="Prtase_inh_Kunz-CS"/>
</dbReference>
<feature type="domain" description="BPTI/Kunitz inhibitor" evidence="6">
    <location>
        <begin position="35"/>
        <end position="85"/>
    </location>
</feature>
<dbReference type="PANTHER" id="PTHR46676">
    <property type="entry name" value="PROTEIN AMBP"/>
    <property type="match status" value="1"/>
</dbReference>
<dbReference type="PRINTS" id="PR00759">
    <property type="entry name" value="BASICPTASE"/>
</dbReference>
<proteinExistence type="predicted"/>
<dbReference type="AlphaFoldDB" id="A0A8C5NT34"/>
<keyword evidence="8" id="KW-1185">Reference proteome</keyword>
<organism evidence="7 8">
    <name type="scientific">Junco hyemalis</name>
    <name type="common">Dark-eyed junco</name>
    <dbReference type="NCBI Taxonomy" id="40217"/>
    <lineage>
        <taxon>Eukaryota</taxon>
        <taxon>Metazoa</taxon>
        <taxon>Chordata</taxon>
        <taxon>Craniata</taxon>
        <taxon>Vertebrata</taxon>
        <taxon>Euteleostomi</taxon>
        <taxon>Archelosauria</taxon>
        <taxon>Archosauria</taxon>
        <taxon>Dinosauria</taxon>
        <taxon>Saurischia</taxon>
        <taxon>Theropoda</taxon>
        <taxon>Coelurosauria</taxon>
        <taxon>Aves</taxon>
        <taxon>Neognathae</taxon>
        <taxon>Neoaves</taxon>
        <taxon>Telluraves</taxon>
        <taxon>Australaves</taxon>
        <taxon>Passeriformes</taxon>
        <taxon>Passerellidae</taxon>
        <taxon>Junco</taxon>
    </lineage>
</organism>
<accession>A0A8C5NT34</accession>
<dbReference type="Proteomes" id="UP000694408">
    <property type="component" value="Unplaced"/>
</dbReference>
<dbReference type="Gene3D" id="4.10.410.10">
    <property type="entry name" value="Pancreatic trypsin inhibitor Kunitz domain"/>
    <property type="match status" value="1"/>
</dbReference>
<evidence type="ECO:0000256" key="2">
    <source>
        <dbReference type="ARBA" id="ARBA00022737"/>
    </source>
</evidence>
<dbReference type="SUPFAM" id="SSF57362">
    <property type="entry name" value="BPTI-like"/>
    <property type="match status" value="1"/>
</dbReference>
<dbReference type="Ensembl" id="ENSJHYT00000026639.1">
    <property type="protein sequence ID" value="ENSJHYP00000022078.1"/>
    <property type="gene ID" value="ENSJHYG00000016658.1"/>
</dbReference>
<dbReference type="CDD" id="cd22596">
    <property type="entry name" value="Kunitz_bikunin_1-like"/>
    <property type="match status" value="1"/>
</dbReference>
<keyword evidence="4" id="KW-1015">Disulfide bond</keyword>
<dbReference type="PROSITE" id="PS00280">
    <property type="entry name" value="BPTI_KUNITZ_1"/>
    <property type="match status" value="1"/>
</dbReference>
<evidence type="ECO:0000256" key="5">
    <source>
        <dbReference type="ARBA" id="ARBA00023180"/>
    </source>
</evidence>